<sequence length="80" mass="8703">MTAPVEQTPASAALGREKLTVHLDGALVNRVKNAAYWNPRLTIARIAEAGIRLAIEQVERDNGGAYPRREAELLGGRPIK</sequence>
<evidence type="ECO:0000313" key="2">
    <source>
        <dbReference type="Proteomes" id="UP000503447"/>
    </source>
</evidence>
<organism evidence="1 2">
    <name type="scientific">Frigoriglobus tundricola</name>
    <dbReference type="NCBI Taxonomy" id="2774151"/>
    <lineage>
        <taxon>Bacteria</taxon>
        <taxon>Pseudomonadati</taxon>
        <taxon>Planctomycetota</taxon>
        <taxon>Planctomycetia</taxon>
        <taxon>Gemmatales</taxon>
        <taxon>Gemmataceae</taxon>
        <taxon>Frigoriglobus</taxon>
    </lineage>
</organism>
<gene>
    <name evidence="1" type="ORF">FTUN_8748</name>
</gene>
<dbReference type="AlphaFoldDB" id="A0A6M5Z4G3"/>
<protein>
    <submittedName>
        <fullName evidence="1">Uncharacterized protein</fullName>
    </submittedName>
</protein>
<dbReference type="RefSeq" id="WP_171475725.1">
    <property type="nucleotide sequence ID" value="NZ_CP053452.2"/>
</dbReference>
<proteinExistence type="predicted"/>
<keyword evidence="2" id="KW-1185">Reference proteome</keyword>
<dbReference type="EMBL" id="CP053452">
    <property type="protein sequence ID" value="QJX01109.1"/>
    <property type="molecule type" value="Genomic_DNA"/>
</dbReference>
<reference evidence="2" key="1">
    <citation type="submission" date="2020-05" db="EMBL/GenBank/DDBJ databases">
        <title>Frigoriglobus tundricola gen. nov., sp. nov., a psychrotolerant cellulolytic planctomycete of the family Gemmataceae with two divergent copies of 16S rRNA gene.</title>
        <authorList>
            <person name="Kulichevskaya I.S."/>
            <person name="Ivanova A.A."/>
            <person name="Naumoff D.G."/>
            <person name="Beletsky A.V."/>
            <person name="Rijpstra W.I.C."/>
            <person name="Sinninghe Damste J.S."/>
            <person name="Mardanov A.V."/>
            <person name="Ravin N.V."/>
            <person name="Dedysh S.N."/>
        </authorList>
    </citation>
    <scope>NUCLEOTIDE SEQUENCE [LARGE SCALE GENOMIC DNA]</scope>
    <source>
        <strain evidence="2">PL17</strain>
    </source>
</reference>
<dbReference type="Proteomes" id="UP000503447">
    <property type="component" value="Chromosome"/>
</dbReference>
<accession>A0A6M5Z4G3</accession>
<name>A0A6M5Z4G3_9BACT</name>
<dbReference type="KEGG" id="ftj:FTUN_8748"/>
<evidence type="ECO:0000313" key="1">
    <source>
        <dbReference type="EMBL" id="QJX01109.1"/>
    </source>
</evidence>